<dbReference type="AlphaFoldDB" id="A0AAE0GIY4"/>
<accession>A0AAE0GIY4</accession>
<sequence>MTDSDANAFTGTPVVPPEIDARRALTFPSGPEEPFALTPAALVPEGLSAPETDARAFAVDCRELLSTPGKHAEIIPQVRERCRHQQQKTHDLCFDYDTTKGQVARELELASFTNSALVTAVLTNRNPMFSTVFDLSDVHAPVLPEASRLHTRQAQKPVKATWANAAKTTLFETQ</sequence>
<proteinExistence type="predicted"/>
<name>A0AAE0GIY4_9CHLO</name>
<evidence type="ECO:0000313" key="1">
    <source>
        <dbReference type="EMBL" id="KAK3278878.1"/>
    </source>
</evidence>
<comment type="caution">
    <text evidence="1">The sequence shown here is derived from an EMBL/GenBank/DDBJ whole genome shotgun (WGS) entry which is preliminary data.</text>
</comment>
<reference evidence="1 2" key="1">
    <citation type="journal article" date="2015" name="Genome Biol. Evol.">
        <title>Comparative Genomics of a Bacterivorous Green Alga Reveals Evolutionary Causalities and Consequences of Phago-Mixotrophic Mode of Nutrition.</title>
        <authorList>
            <person name="Burns J.A."/>
            <person name="Paasch A."/>
            <person name="Narechania A."/>
            <person name="Kim E."/>
        </authorList>
    </citation>
    <scope>NUCLEOTIDE SEQUENCE [LARGE SCALE GENOMIC DNA]</scope>
    <source>
        <strain evidence="1 2">PLY_AMNH</strain>
    </source>
</reference>
<dbReference type="EMBL" id="LGRX02005239">
    <property type="protein sequence ID" value="KAK3278878.1"/>
    <property type="molecule type" value="Genomic_DNA"/>
</dbReference>
<evidence type="ECO:0000313" key="2">
    <source>
        <dbReference type="Proteomes" id="UP001190700"/>
    </source>
</evidence>
<organism evidence="1 2">
    <name type="scientific">Cymbomonas tetramitiformis</name>
    <dbReference type="NCBI Taxonomy" id="36881"/>
    <lineage>
        <taxon>Eukaryota</taxon>
        <taxon>Viridiplantae</taxon>
        <taxon>Chlorophyta</taxon>
        <taxon>Pyramimonadophyceae</taxon>
        <taxon>Pyramimonadales</taxon>
        <taxon>Pyramimonadaceae</taxon>
        <taxon>Cymbomonas</taxon>
    </lineage>
</organism>
<keyword evidence="2" id="KW-1185">Reference proteome</keyword>
<gene>
    <name evidence="1" type="ORF">CYMTET_13213</name>
</gene>
<protein>
    <submittedName>
        <fullName evidence="1">Uncharacterized protein</fullName>
    </submittedName>
</protein>
<dbReference type="Proteomes" id="UP001190700">
    <property type="component" value="Unassembled WGS sequence"/>
</dbReference>